<reference evidence="8" key="2">
    <citation type="submission" date="2015-01" db="EMBL/GenBank/DDBJ databases">
        <title>Evolutionary Origins and Diversification of the Mycorrhizal Mutualists.</title>
        <authorList>
            <consortium name="DOE Joint Genome Institute"/>
            <consortium name="Mycorrhizal Genomics Consortium"/>
            <person name="Kohler A."/>
            <person name="Kuo A."/>
            <person name="Nagy L.G."/>
            <person name="Floudas D."/>
            <person name="Copeland A."/>
            <person name="Barry K.W."/>
            <person name="Cichocki N."/>
            <person name="Veneault-Fourrey C."/>
            <person name="LaButti K."/>
            <person name="Lindquist E.A."/>
            <person name="Lipzen A."/>
            <person name="Lundell T."/>
            <person name="Morin E."/>
            <person name="Murat C."/>
            <person name="Riley R."/>
            <person name="Ohm R."/>
            <person name="Sun H."/>
            <person name="Tunlid A."/>
            <person name="Henrissat B."/>
            <person name="Grigoriev I.V."/>
            <person name="Hibbett D.S."/>
            <person name="Martin F."/>
        </authorList>
    </citation>
    <scope>NUCLEOTIDE SEQUENCE [LARGE SCALE GENOMIC DNA]</scope>
    <source>
        <strain evidence="8">Foug A</strain>
    </source>
</reference>
<proteinExistence type="predicted"/>
<dbReference type="Pfam" id="PF07690">
    <property type="entry name" value="MFS_1"/>
    <property type="match status" value="1"/>
</dbReference>
<feature type="transmembrane region" description="Helical" evidence="6">
    <location>
        <begin position="511"/>
        <end position="529"/>
    </location>
</feature>
<evidence type="ECO:0000256" key="6">
    <source>
        <dbReference type="SAM" id="Phobius"/>
    </source>
</evidence>
<feature type="region of interest" description="Disordered" evidence="5">
    <location>
        <begin position="686"/>
        <end position="741"/>
    </location>
</feature>
<dbReference type="PANTHER" id="PTHR23507">
    <property type="entry name" value="ZGC:174356"/>
    <property type="match status" value="1"/>
</dbReference>
<evidence type="ECO:0000256" key="3">
    <source>
        <dbReference type="ARBA" id="ARBA00022989"/>
    </source>
</evidence>
<dbReference type="PANTHER" id="PTHR23507:SF1">
    <property type="entry name" value="FI18259P1-RELATED"/>
    <property type="match status" value="1"/>
</dbReference>
<feature type="transmembrane region" description="Helical" evidence="6">
    <location>
        <begin position="447"/>
        <end position="471"/>
    </location>
</feature>
<evidence type="ECO:0000313" key="7">
    <source>
        <dbReference type="EMBL" id="KIM64350.1"/>
    </source>
</evidence>
<feature type="transmembrane region" description="Helical" evidence="6">
    <location>
        <begin position="234"/>
        <end position="259"/>
    </location>
</feature>
<dbReference type="EMBL" id="KN822029">
    <property type="protein sequence ID" value="KIM64350.1"/>
    <property type="molecule type" value="Genomic_DNA"/>
</dbReference>
<dbReference type="GO" id="GO:0016020">
    <property type="term" value="C:membrane"/>
    <property type="evidence" value="ECO:0007669"/>
    <property type="project" value="UniProtKB-SubCell"/>
</dbReference>
<dbReference type="InParanoid" id="A0A0C3DUR3"/>
<reference evidence="7 8" key="1">
    <citation type="submission" date="2014-04" db="EMBL/GenBank/DDBJ databases">
        <authorList>
            <consortium name="DOE Joint Genome Institute"/>
            <person name="Kuo A."/>
            <person name="Kohler A."/>
            <person name="Nagy L.G."/>
            <person name="Floudas D."/>
            <person name="Copeland A."/>
            <person name="Barry K.W."/>
            <person name="Cichocki N."/>
            <person name="Veneault-Fourrey C."/>
            <person name="LaButti K."/>
            <person name="Lindquist E.A."/>
            <person name="Lipzen A."/>
            <person name="Lundell T."/>
            <person name="Morin E."/>
            <person name="Murat C."/>
            <person name="Sun H."/>
            <person name="Tunlid A."/>
            <person name="Henrissat B."/>
            <person name="Grigoriev I.V."/>
            <person name="Hibbett D.S."/>
            <person name="Martin F."/>
            <person name="Nordberg H.P."/>
            <person name="Cantor M.N."/>
            <person name="Hua S.X."/>
        </authorList>
    </citation>
    <scope>NUCLEOTIDE SEQUENCE [LARGE SCALE GENOMIC DNA]</scope>
    <source>
        <strain evidence="7 8">Foug A</strain>
    </source>
</reference>
<comment type="subcellular location">
    <subcellularLocation>
        <location evidence="1">Membrane</location>
        <topology evidence="1">Multi-pass membrane protein</topology>
    </subcellularLocation>
</comment>
<evidence type="ECO:0000256" key="1">
    <source>
        <dbReference type="ARBA" id="ARBA00004141"/>
    </source>
</evidence>
<feature type="region of interest" description="Disordered" evidence="5">
    <location>
        <begin position="15"/>
        <end position="46"/>
    </location>
</feature>
<sequence length="741" mass="80083">MSLDRIITDPIISTENTTFNTPATSRPPPNHIFDETTTSDHGLPTERDGLITKAKKPFYRPRPLWLVPFAFVTALTRGMTLASRVEVFTELSCNRLHDSYNHTAVVIVDETNHISILQSSGAQTRAPTPLYFPSFLEESQGDGVSEGDDPRVIPGKQCVSDPAVQARAAGLQTVMTTTMGVLSALTTGWWGHFGERYGRTRTLAISTFGLVVTDLIFILVSTPHNPLALNSHRLLILAPAIEGLLGGWSALTSAQSAYIADCTSPGSRATVFARFSGVLCVGLALGPILGAWLISHPVYFLKVGPRDHPLQSVNSVFWVSITLSFAAFILVLFALPESLCVSRRAANRKGKNRAVQGTEENEHNGNSGVSRIFENLVAPLAIFLPSEVPVAIGVTGEAQVRVRTRKDWSLTFLAIALIFNTLASGLFQVKYLYAEHIYNWTAEQLSYYVSFMGSTRACCLLFLLPFLLAMFKPVRPDASLTVPPSAGPAALKVKSTPSISQLFAEMRFDLLVLRCSILAEFCAVGAVVLGPLPSQDPSTVWWSQAIFVAATSFTSAGAGIIPAIQSFALSTLQGRALAEKEVARIRTGLDPARSRDDHNTEPEPSKVLGAVAVLQATGSTILGPMIFGLIYSNTVAYFPRAIFVAAGGLVFLSILFTLFISPTGIASKSKKNGSAKMPVYISSKRAQRRYEEETRGRSRVSKDLRGGAASTSYGATRYSSTSLTPSYPSVSDHAGPSSYYR</sequence>
<evidence type="ECO:0000256" key="4">
    <source>
        <dbReference type="ARBA" id="ARBA00023136"/>
    </source>
</evidence>
<dbReference type="GO" id="GO:0022857">
    <property type="term" value="F:transmembrane transporter activity"/>
    <property type="evidence" value="ECO:0007669"/>
    <property type="project" value="InterPro"/>
</dbReference>
<dbReference type="FunCoup" id="A0A0C3DUR3">
    <property type="interactions" value="34"/>
</dbReference>
<evidence type="ECO:0000256" key="2">
    <source>
        <dbReference type="ARBA" id="ARBA00022692"/>
    </source>
</evidence>
<protein>
    <recommendedName>
        <fullName evidence="9">Major facilitator superfamily (MFS) profile domain-containing protein</fullName>
    </recommendedName>
</protein>
<dbReference type="OrthoDB" id="3026777at2759"/>
<dbReference type="InterPro" id="IPR036259">
    <property type="entry name" value="MFS_trans_sf"/>
</dbReference>
<feature type="transmembrane region" description="Helical" evidence="6">
    <location>
        <begin position="607"/>
        <end position="631"/>
    </location>
</feature>
<dbReference type="Proteomes" id="UP000053989">
    <property type="component" value="Unassembled WGS sequence"/>
</dbReference>
<feature type="transmembrane region" description="Helical" evidence="6">
    <location>
        <begin position="541"/>
        <end position="564"/>
    </location>
</feature>
<feature type="compositionally biased region" description="Polar residues" evidence="5">
    <location>
        <begin position="15"/>
        <end position="24"/>
    </location>
</feature>
<evidence type="ECO:0000313" key="8">
    <source>
        <dbReference type="Proteomes" id="UP000053989"/>
    </source>
</evidence>
<feature type="transmembrane region" description="Helical" evidence="6">
    <location>
        <begin position="408"/>
        <end position="427"/>
    </location>
</feature>
<keyword evidence="4 6" id="KW-0472">Membrane</keyword>
<evidence type="ECO:0000256" key="5">
    <source>
        <dbReference type="SAM" id="MobiDB-lite"/>
    </source>
</evidence>
<feature type="transmembrane region" description="Helical" evidence="6">
    <location>
        <begin position="315"/>
        <end position="335"/>
    </location>
</feature>
<gene>
    <name evidence="7" type="ORF">SCLCIDRAFT_115336</name>
</gene>
<feature type="transmembrane region" description="Helical" evidence="6">
    <location>
        <begin position="271"/>
        <end position="295"/>
    </location>
</feature>
<feature type="compositionally biased region" description="Low complexity" evidence="5">
    <location>
        <begin position="718"/>
        <end position="731"/>
    </location>
</feature>
<keyword evidence="3 6" id="KW-1133">Transmembrane helix</keyword>
<feature type="transmembrane region" description="Helical" evidence="6">
    <location>
        <begin position="203"/>
        <end position="222"/>
    </location>
</feature>
<dbReference type="Gene3D" id="1.20.1250.20">
    <property type="entry name" value="MFS general substrate transporter like domains"/>
    <property type="match status" value="1"/>
</dbReference>
<name>A0A0C3DUR3_9AGAM</name>
<keyword evidence="2 6" id="KW-0812">Transmembrane</keyword>
<dbReference type="SUPFAM" id="SSF103473">
    <property type="entry name" value="MFS general substrate transporter"/>
    <property type="match status" value="1"/>
</dbReference>
<feature type="transmembrane region" description="Helical" evidence="6">
    <location>
        <begin position="637"/>
        <end position="661"/>
    </location>
</feature>
<dbReference type="HOGENOM" id="CLU_017517_1_0_1"/>
<evidence type="ECO:0008006" key="9">
    <source>
        <dbReference type="Google" id="ProtNLM"/>
    </source>
</evidence>
<feature type="compositionally biased region" description="Basic and acidic residues" evidence="5">
    <location>
        <begin position="688"/>
        <end position="705"/>
    </location>
</feature>
<dbReference type="InterPro" id="IPR011701">
    <property type="entry name" value="MFS"/>
</dbReference>
<dbReference type="AlphaFoldDB" id="A0A0C3DUR3"/>
<accession>A0A0C3DUR3</accession>
<keyword evidence="8" id="KW-1185">Reference proteome</keyword>
<organism evidence="7 8">
    <name type="scientific">Scleroderma citrinum Foug A</name>
    <dbReference type="NCBI Taxonomy" id="1036808"/>
    <lineage>
        <taxon>Eukaryota</taxon>
        <taxon>Fungi</taxon>
        <taxon>Dikarya</taxon>
        <taxon>Basidiomycota</taxon>
        <taxon>Agaricomycotina</taxon>
        <taxon>Agaricomycetes</taxon>
        <taxon>Agaricomycetidae</taxon>
        <taxon>Boletales</taxon>
        <taxon>Sclerodermatineae</taxon>
        <taxon>Sclerodermataceae</taxon>
        <taxon>Scleroderma</taxon>
    </lineage>
</organism>